<feature type="compositionally biased region" description="Basic and acidic residues" evidence="6">
    <location>
        <begin position="554"/>
        <end position="564"/>
    </location>
</feature>
<feature type="compositionally biased region" description="Basic and acidic residues" evidence="6">
    <location>
        <begin position="297"/>
        <end position="308"/>
    </location>
</feature>
<evidence type="ECO:0000256" key="2">
    <source>
        <dbReference type="ARBA" id="ARBA00006939"/>
    </source>
</evidence>
<dbReference type="InParanoid" id="F2U232"/>
<feature type="transmembrane region" description="Helical" evidence="7">
    <location>
        <begin position="761"/>
        <end position="782"/>
    </location>
</feature>
<dbReference type="Proteomes" id="UP000007799">
    <property type="component" value="Unassembled WGS sequence"/>
</dbReference>
<dbReference type="Pfam" id="PF02535">
    <property type="entry name" value="Zip"/>
    <property type="match status" value="1"/>
</dbReference>
<feature type="region of interest" description="Disordered" evidence="6">
    <location>
        <begin position="593"/>
        <end position="630"/>
    </location>
</feature>
<accession>F2U232</accession>
<dbReference type="GO" id="GO:0005886">
    <property type="term" value="C:plasma membrane"/>
    <property type="evidence" value="ECO:0007669"/>
    <property type="project" value="TreeGrafter"/>
</dbReference>
<dbReference type="EMBL" id="GL832959">
    <property type="protein sequence ID" value="EGD81684.1"/>
    <property type="molecule type" value="Genomic_DNA"/>
</dbReference>
<gene>
    <name evidence="9" type="ORF">PTSG_02398</name>
</gene>
<feature type="transmembrane region" description="Helical" evidence="7">
    <location>
        <begin position="522"/>
        <end position="548"/>
    </location>
</feature>
<keyword evidence="3 7" id="KW-0812">Transmembrane</keyword>
<evidence type="ECO:0000256" key="7">
    <source>
        <dbReference type="SAM" id="Phobius"/>
    </source>
</evidence>
<dbReference type="eggNOG" id="KOG2693">
    <property type="taxonomic scope" value="Eukaryota"/>
</dbReference>
<feature type="compositionally biased region" description="Basic and acidic residues" evidence="6">
    <location>
        <begin position="611"/>
        <end position="621"/>
    </location>
</feature>
<keyword evidence="8" id="KW-0732">Signal</keyword>
<dbReference type="KEGG" id="sre:PTSG_02398"/>
<organism evidence="9 10">
    <name type="scientific">Salpingoeca rosetta (strain ATCC 50818 / BSB-021)</name>
    <dbReference type="NCBI Taxonomy" id="946362"/>
    <lineage>
        <taxon>Eukaryota</taxon>
        <taxon>Choanoflagellata</taxon>
        <taxon>Craspedida</taxon>
        <taxon>Salpingoecidae</taxon>
        <taxon>Salpingoeca</taxon>
    </lineage>
</organism>
<keyword evidence="10" id="KW-1185">Reference proteome</keyword>
<dbReference type="InterPro" id="IPR003689">
    <property type="entry name" value="ZIP"/>
</dbReference>
<dbReference type="RefSeq" id="XP_004996888.1">
    <property type="nucleotide sequence ID" value="XM_004996831.1"/>
</dbReference>
<dbReference type="OMA" id="INTIHAV"/>
<reference evidence="9" key="1">
    <citation type="submission" date="2009-08" db="EMBL/GenBank/DDBJ databases">
        <title>Annotation of Salpingoeca rosetta.</title>
        <authorList>
            <consortium name="The Broad Institute Genome Sequencing Platform"/>
            <person name="Russ C."/>
            <person name="Cuomo C."/>
            <person name="Burger G."/>
            <person name="Gray M.W."/>
            <person name="Holland P.W.H."/>
            <person name="King N."/>
            <person name="Lang F.B.F."/>
            <person name="Roger A.J."/>
            <person name="Ruiz-Trillo I."/>
            <person name="Young S.K."/>
            <person name="Zeng Q."/>
            <person name="Gargeya S."/>
            <person name="Alvarado L."/>
            <person name="Berlin A."/>
            <person name="Chapman S.B."/>
            <person name="Chen Z."/>
            <person name="Freedman E."/>
            <person name="Gellesch M."/>
            <person name="Goldberg J."/>
            <person name="Griggs A."/>
            <person name="Gujja S."/>
            <person name="Heilman E."/>
            <person name="Heiman D."/>
            <person name="Howarth C."/>
            <person name="Mehta T."/>
            <person name="Neiman D."/>
            <person name="Pearson M."/>
            <person name="Roberts A."/>
            <person name="Saif S."/>
            <person name="Shea T."/>
            <person name="Shenoy N."/>
            <person name="Sisk P."/>
            <person name="Stolte C."/>
            <person name="Sykes S."/>
            <person name="White J."/>
            <person name="Yandava C."/>
            <person name="Haas B."/>
            <person name="Nusbaum C."/>
            <person name="Birren B."/>
        </authorList>
    </citation>
    <scope>NUCLEOTIDE SEQUENCE</scope>
    <source>
        <strain evidence="9">ATCC 50818</strain>
    </source>
</reference>
<evidence type="ECO:0000256" key="8">
    <source>
        <dbReference type="SAM" id="SignalP"/>
    </source>
</evidence>
<dbReference type="OrthoDB" id="200954at2759"/>
<comment type="similarity">
    <text evidence="2">Belongs to the ZIP transporter (TC 2.A.5) family.</text>
</comment>
<feature type="region of interest" description="Disordered" evidence="6">
    <location>
        <begin position="277"/>
        <end position="328"/>
    </location>
</feature>
<evidence type="ECO:0000256" key="6">
    <source>
        <dbReference type="SAM" id="MobiDB-lite"/>
    </source>
</evidence>
<evidence type="ECO:0000256" key="4">
    <source>
        <dbReference type="ARBA" id="ARBA00022989"/>
    </source>
</evidence>
<dbReference type="PANTHER" id="PTHR12191">
    <property type="entry name" value="SOLUTE CARRIER FAMILY 39"/>
    <property type="match status" value="1"/>
</dbReference>
<evidence type="ECO:0000313" key="9">
    <source>
        <dbReference type="EMBL" id="EGD81684.1"/>
    </source>
</evidence>
<dbReference type="InterPro" id="IPR050799">
    <property type="entry name" value="ZIP_Transporter"/>
</dbReference>
<dbReference type="GO" id="GO:0030003">
    <property type="term" value="P:intracellular monoatomic cation homeostasis"/>
    <property type="evidence" value="ECO:0007669"/>
    <property type="project" value="TreeGrafter"/>
</dbReference>
<feature type="chain" id="PRO_5003290190" evidence="8">
    <location>
        <begin position="34"/>
        <end position="788"/>
    </location>
</feature>
<feature type="transmembrane region" description="Helical" evidence="7">
    <location>
        <begin position="698"/>
        <end position="718"/>
    </location>
</feature>
<feature type="transmembrane region" description="Helical" evidence="7">
    <location>
        <begin position="724"/>
        <end position="741"/>
    </location>
</feature>
<dbReference type="GO" id="GO:0005385">
    <property type="term" value="F:zinc ion transmembrane transporter activity"/>
    <property type="evidence" value="ECO:0007669"/>
    <property type="project" value="TreeGrafter"/>
</dbReference>
<evidence type="ECO:0000256" key="5">
    <source>
        <dbReference type="ARBA" id="ARBA00023136"/>
    </source>
</evidence>
<comment type="subcellular location">
    <subcellularLocation>
        <location evidence="1">Membrane</location>
        <topology evidence="1">Multi-pass membrane protein</topology>
    </subcellularLocation>
</comment>
<dbReference type="GO" id="GO:0071578">
    <property type="term" value="P:zinc ion import across plasma membrane"/>
    <property type="evidence" value="ECO:0007669"/>
    <property type="project" value="TreeGrafter"/>
</dbReference>
<dbReference type="STRING" id="946362.F2U232"/>
<name>F2U232_SALR5</name>
<evidence type="ECO:0000313" key="10">
    <source>
        <dbReference type="Proteomes" id="UP000007799"/>
    </source>
</evidence>
<dbReference type="PANTHER" id="PTHR12191:SF37">
    <property type="entry name" value="ZINC TRANSPORTER FOI"/>
    <property type="match status" value="1"/>
</dbReference>
<keyword evidence="4 7" id="KW-1133">Transmembrane helix</keyword>
<dbReference type="AlphaFoldDB" id="F2U232"/>
<evidence type="ECO:0000256" key="1">
    <source>
        <dbReference type="ARBA" id="ARBA00004141"/>
    </source>
</evidence>
<protein>
    <submittedName>
        <fullName evidence="9">SLC39A4 protein</fullName>
    </submittedName>
</protein>
<evidence type="ECO:0000256" key="3">
    <source>
        <dbReference type="ARBA" id="ARBA00022692"/>
    </source>
</evidence>
<dbReference type="GeneID" id="16077480"/>
<feature type="signal peptide" evidence="8">
    <location>
        <begin position="1"/>
        <end position="33"/>
    </location>
</feature>
<feature type="compositionally biased region" description="Acidic residues" evidence="6">
    <location>
        <begin position="309"/>
        <end position="323"/>
    </location>
</feature>
<dbReference type="GO" id="GO:0140410">
    <property type="term" value="F:monoatomic cation:bicarbonate symporter activity"/>
    <property type="evidence" value="ECO:0007669"/>
    <property type="project" value="TreeGrafter"/>
</dbReference>
<proteinExistence type="inferred from homology"/>
<feature type="compositionally biased region" description="Basic and acidic residues" evidence="6">
    <location>
        <begin position="277"/>
        <end position="290"/>
    </location>
</feature>
<sequence length="788" mass="85556">MPLRSKLHARTHACDIAKKPLLVACLLLVSANATHNHTTSNQPSIAHAIYQPHRQQGRLPQTSAPTHYHHQHPLEVNRKKTHVHTNTFTRRTASNTIMTMSSARLLACLLVASLAVAGVHSSEEAAHSAEVIFHYCADNCPSMNETHLADVDLQAIINTIHAVAEDRQDYVLGITDGDHHDDHDHDEEDMPEAFAPACWNGTDIVNVLGVARVTTDAIDRASAYMLLASINSTTNCSSSLTDTFLSYAPPESGTIDEQIRSATTSIYSLLGLEPSKHISKESDGHAHDHAEEEEGDVHDHVDDGHDDHEGEDNHEDDHEDEGTHEEHMEAECVPVDELVMNATAATSTLQERVAFISTHIVAMALGDHCFLPKRHNHTAFVEAVFATFAGTDGLMDADEMLVLYTDLGLTGSASADSHDGHAHARRRRATKTTSSVPCLQPSELAAVFGYNLPVTEDEFATLAVAVVAMVDGEHVLIFMMSMAVASLFSDAILHLIPHSFGLHAHEETGAHAHEEEGDPYEFIWKGCLVLVGFYVFFMLEVAIAKLIGGIAHEHHQGRHHEDSPHGSPEPSQRMSSIGDALTASEETSFNDKSTDAILPMNGHNHSTQASEKPHNTSGHEDHHHHHHHHGTQRSTGWLILLGDAIHNFVDGLALGTAFSASTTVGISTTIAILLHEVPHEIGDFAVLLDSGFSVKRALVYNFFSQMTAILGGVIGTAASATEEVQQWILAAGAGLFLYVALSDITPHVLHYIISAASFKKALLLANGGFAVGFLVIILLARYEEDITL</sequence>
<keyword evidence="5 7" id="KW-0472">Membrane</keyword>
<feature type="region of interest" description="Disordered" evidence="6">
    <location>
        <begin position="554"/>
        <end position="578"/>
    </location>
</feature>